<feature type="compositionally biased region" description="Basic and acidic residues" evidence="1">
    <location>
        <begin position="622"/>
        <end position="644"/>
    </location>
</feature>
<feature type="compositionally biased region" description="Basic and acidic residues" evidence="1">
    <location>
        <begin position="1"/>
        <end position="26"/>
    </location>
</feature>
<feature type="compositionally biased region" description="Basic and acidic residues" evidence="1">
    <location>
        <begin position="531"/>
        <end position="552"/>
    </location>
</feature>
<feature type="compositionally biased region" description="Basic residues" evidence="1">
    <location>
        <begin position="711"/>
        <end position="721"/>
    </location>
</feature>
<evidence type="ECO:0000256" key="1">
    <source>
        <dbReference type="SAM" id="MobiDB-lite"/>
    </source>
</evidence>
<accession>A0A6A6S9Q3</accession>
<feature type="compositionally biased region" description="Basic and acidic residues" evidence="1">
    <location>
        <begin position="436"/>
        <end position="460"/>
    </location>
</feature>
<feature type="compositionally biased region" description="Basic and acidic residues" evidence="1">
    <location>
        <begin position="357"/>
        <end position="404"/>
    </location>
</feature>
<evidence type="ECO:0000313" key="2">
    <source>
        <dbReference type="EMBL" id="KAF2643178.1"/>
    </source>
</evidence>
<proteinExistence type="predicted"/>
<evidence type="ECO:0000313" key="3">
    <source>
        <dbReference type="Proteomes" id="UP000799753"/>
    </source>
</evidence>
<sequence>MSSPFETRHQEDRRQDLLGERNKGQEVFEPPLDPIPIIPTPTTTLLISHETTTGLKEQHQPSLSRTTTIHAYHPQSPSDKPPLQELDHLLHDETFTQLQVQPQYDEMPTSLNVLPLPPSITSIRSLSIMPRQLTGNPIPGRTTTPLATKLIRDPFVAKRRSPIAINFNRTKALVTKRRPLLSPKRLTLFVGRKLTKNPLARRLFKKRLSQGQFPETSNPTPKCKFFSIKKRVEEDGNHQRRSFKLFRRRQTRASNVSQRGKMKLADRRKLPRLLLQSRRNKRRRDEVSQSEASNARKLRARKMLGMSVPNLGLSLSPKTQETTPVDTVSTVPVLRAVDPQSISRERIPVPSVEQPQVEDRPLKIKTNDDTQPKDWERARQIRELPSREQEREEILRKPKERPLREPQPVATQQRERLPREQNRPEHERIPQPQQRVTEDHPLRSREDEQKSSHIPRERTSHSRSLSSQERAQQRKQRERRHSRPSPEQAISNDERLRRLEKEREKGQRTGNGQELKREDRYRELAQAARIQPERERERLSREQQQQLRDRVPRQQRRQGSMEAKERIVPQAPISHVVAPRLQRQVQEQRRAQYLPRELYPSSRQRQGRILQREQEILLPQLEKTRSFPPRRDYQDEQVRRERQTGKNRGVIPSQQYQEQVKRSPERVKEVVERERETRGEGEREVEARGRTRTREPLEPPEPQEQELLGRSGRRLFRGAWG</sequence>
<name>A0A6A6S9Q3_9PLEO</name>
<feature type="compositionally biased region" description="Basic and acidic residues" evidence="1">
    <location>
        <begin position="492"/>
        <end position="507"/>
    </location>
</feature>
<feature type="region of interest" description="Disordered" evidence="1">
    <location>
        <begin position="619"/>
        <end position="721"/>
    </location>
</feature>
<gene>
    <name evidence="2" type="ORF">P280DRAFT_245259</name>
</gene>
<feature type="compositionally biased region" description="Basic and acidic residues" evidence="1">
    <location>
        <begin position="413"/>
        <end position="429"/>
    </location>
</feature>
<feature type="region of interest" description="Disordered" evidence="1">
    <location>
        <begin position="250"/>
        <end position="301"/>
    </location>
</feature>
<dbReference type="AlphaFoldDB" id="A0A6A6S9Q3"/>
<feature type="compositionally biased region" description="Basic and acidic residues" evidence="1">
    <location>
        <begin position="659"/>
        <end position="697"/>
    </location>
</feature>
<organism evidence="2 3">
    <name type="scientific">Massarina eburnea CBS 473.64</name>
    <dbReference type="NCBI Taxonomy" id="1395130"/>
    <lineage>
        <taxon>Eukaryota</taxon>
        <taxon>Fungi</taxon>
        <taxon>Dikarya</taxon>
        <taxon>Ascomycota</taxon>
        <taxon>Pezizomycotina</taxon>
        <taxon>Dothideomycetes</taxon>
        <taxon>Pleosporomycetidae</taxon>
        <taxon>Pleosporales</taxon>
        <taxon>Massarineae</taxon>
        <taxon>Massarinaceae</taxon>
        <taxon>Massarina</taxon>
    </lineage>
</organism>
<feature type="compositionally biased region" description="Basic residues" evidence="1">
    <location>
        <begin position="473"/>
        <end position="483"/>
    </location>
</feature>
<feature type="region of interest" description="Disordered" evidence="1">
    <location>
        <begin position="1"/>
        <end position="37"/>
    </location>
</feature>
<keyword evidence="3" id="KW-1185">Reference proteome</keyword>
<reference evidence="2" key="1">
    <citation type="journal article" date="2020" name="Stud. Mycol.">
        <title>101 Dothideomycetes genomes: a test case for predicting lifestyles and emergence of pathogens.</title>
        <authorList>
            <person name="Haridas S."/>
            <person name="Albert R."/>
            <person name="Binder M."/>
            <person name="Bloem J."/>
            <person name="Labutti K."/>
            <person name="Salamov A."/>
            <person name="Andreopoulos B."/>
            <person name="Baker S."/>
            <person name="Barry K."/>
            <person name="Bills G."/>
            <person name="Bluhm B."/>
            <person name="Cannon C."/>
            <person name="Castanera R."/>
            <person name="Culley D."/>
            <person name="Daum C."/>
            <person name="Ezra D."/>
            <person name="Gonzalez J."/>
            <person name="Henrissat B."/>
            <person name="Kuo A."/>
            <person name="Liang C."/>
            <person name="Lipzen A."/>
            <person name="Lutzoni F."/>
            <person name="Magnuson J."/>
            <person name="Mondo S."/>
            <person name="Nolan M."/>
            <person name="Ohm R."/>
            <person name="Pangilinan J."/>
            <person name="Park H.-J."/>
            <person name="Ramirez L."/>
            <person name="Alfaro M."/>
            <person name="Sun H."/>
            <person name="Tritt A."/>
            <person name="Yoshinaga Y."/>
            <person name="Zwiers L.-H."/>
            <person name="Turgeon B."/>
            <person name="Goodwin S."/>
            <person name="Spatafora J."/>
            <person name="Crous P."/>
            <person name="Grigoriev I."/>
        </authorList>
    </citation>
    <scope>NUCLEOTIDE SEQUENCE</scope>
    <source>
        <strain evidence="2">CBS 473.64</strain>
    </source>
</reference>
<dbReference type="Proteomes" id="UP000799753">
    <property type="component" value="Unassembled WGS sequence"/>
</dbReference>
<dbReference type="OrthoDB" id="3801334at2759"/>
<feature type="region of interest" description="Disordered" evidence="1">
    <location>
        <begin position="342"/>
        <end position="583"/>
    </location>
</feature>
<protein>
    <submittedName>
        <fullName evidence="2">Uncharacterized protein</fullName>
    </submittedName>
</protein>
<dbReference type="EMBL" id="MU006780">
    <property type="protein sequence ID" value="KAF2643178.1"/>
    <property type="molecule type" value="Genomic_DNA"/>
</dbReference>
<feature type="compositionally biased region" description="Basic and acidic residues" evidence="1">
    <location>
        <begin position="514"/>
        <end position="523"/>
    </location>
</feature>